<dbReference type="GO" id="GO:0012505">
    <property type="term" value="C:endomembrane system"/>
    <property type="evidence" value="ECO:0007669"/>
    <property type="project" value="UniProtKB-SubCell"/>
</dbReference>
<dbReference type="GO" id="GO:0005886">
    <property type="term" value="C:plasma membrane"/>
    <property type="evidence" value="ECO:0007669"/>
    <property type="project" value="UniProtKB-SubCell"/>
</dbReference>
<keyword evidence="3" id="KW-0533">Nickel</keyword>
<evidence type="ECO:0000256" key="3">
    <source>
        <dbReference type="ARBA" id="ARBA00022596"/>
    </source>
</evidence>
<feature type="transmembrane region" description="Helical" evidence="7">
    <location>
        <begin position="116"/>
        <end position="135"/>
    </location>
</feature>
<dbReference type="InterPro" id="IPR011541">
    <property type="entry name" value="Ni/Co_transpt_high_affinity"/>
</dbReference>
<dbReference type="GO" id="GO:0015099">
    <property type="term" value="F:nickel cation transmembrane transporter activity"/>
    <property type="evidence" value="ECO:0007669"/>
    <property type="project" value="UniProtKB-UniRule"/>
</dbReference>
<keyword evidence="6 7" id="KW-0472">Membrane</keyword>
<name>A0A1E7DNP6_9BACI</name>
<reference evidence="8 9" key="1">
    <citation type="submission" date="2016-06" db="EMBL/GenBank/DDBJ databases">
        <title>Domibacillus iocasae genome sequencing.</title>
        <authorList>
            <person name="Verma A."/>
            <person name="Pal Y."/>
            <person name="Ojha A.K."/>
            <person name="Krishnamurthi S."/>
        </authorList>
    </citation>
    <scope>NUCLEOTIDE SEQUENCE [LARGE SCALE GENOMIC DNA]</scope>
    <source>
        <strain evidence="8 9">DSM 29979</strain>
    </source>
</reference>
<comment type="caution">
    <text evidence="8">The sequence shown here is derived from an EMBL/GenBank/DDBJ whole genome shotgun (WGS) entry which is preliminary data.</text>
</comment>
<feature type="transmembrane region" description="Helical" evidence="7">
    <location>
        <begin position="45"/>
        <end position="69"/>
    </location>
</feature>
<evidence type="ECO:0000256" key="1">
    <source>
        <dbReference type="ARBA" id="ARBA00004127"/>
    </source>
</evidence>
<comment type="subcellular location">
    <subcellularLocation>
        <location evidence="7">Cell membrane</location>
        <topology evidence="7">Multi-pass membrane protein</topology>
    </subcellularLocation>
    <subcellularLocation>
        <location evidence="1">Endomembrane system</location>
        <topology evidence="1">Multi-pass membrane protein</topology>
    </subcellularLocation>
</comment>
<evidence type="ECO:0000256" key="7">
    <source>
        <dbReference type="RuleBase" id="RU362101"/>
    </source>
</evidence>
<dbReference type="EMBL" id="MAMP01000021">
    <property type="protein sequence ID" value="OES44707.1"/>
    <property type="molecule type" value="Genomic_DNA"/>
</dbReference>
<feature type="transmembrane region" description="Helical" evidence="7">
    <location>
        <begin position="178"/>
        <end position="199"/>
    </location>
</feature>
<dbReference type="InterPro" id="IPR052776">
    <property type="entry name" value="Chloro_ReproSupport/MetalTrans"/>
</dbReference>
<accession>A0A1E7DNP6</accession>
<evidence type="ECO:0000256" key="4">
    <source>
        <dbReference type="ARBA" id="ARBA00022692"/>
    </source>
</evidence>
<dbReference type="Pfam" id="PF03824">
    <property type="entry name" value="NicO"/>
    <property type="match status" value="1"/>
</dbReference>
<dbReference type="RefSeq" id="WP_069938330.1">
    <property type="nucleotide sequence ID" value="NZ_MAMP01000021.1"/>
</dbReference>
<comment type="similarity">
    <text evidence="7">Belongs to the NiCoT transporter (TC 2.A.52) family.</text>
</comment>
<feature type="transmembrane region" description="Helical" evidence="7">
    <location>
        <begin position="76"/>
        <end position="96"/>
    </location>
</feature>
<dbReference type="AlphaFoldDB" id="A0A1E7DNP6"/>
<keyword evidence="9" id="KW-1185">Reference proteome</keyword>
<proteinExistence type="inferred from homology"/>
<dbReference type="STRING" id="1714016.BA724_05355"/>
<feature type="transmembrane region" description="Helical" evidence="7">
    <location>
        <begin position="147"/>
        <end position="172"/>
    </location>
</feature>
<protein>
    <recommendedName>
        <fullName evidence="7">Nickel/cobalt efflux system</fullName>
    </recommendedName>
</protein>
<keyword evidence="5 7" id="KW-1133">Transmembrane helix</keyword>
<evidence type="ECO:0000313" key="8">
    <source>
        <dbReference type="EMBL" id="OES44707.1"/>
    </source>
</evidence>
<evidence type="ECO:0000313" key="9">
    <source>
        <dbReference type="Proteomes" id="UP000095658"/>
    </source>
</evidence>
<evidence type="ECO:0000256" key="2">
    <source>
        <dbReference type="ARBA" id="ARBA00022448"/>
    </source>
</evidence>
<gene>
    <name evidence="8" type="ORF">BA724_05355</name>
</gene>
<evidence type="ECO:0000256" key="6">
    <source>
        <dbReference type="ARBA" id="ARBA00023136"/>
    </source>
</evidence>
<keyword evidence="4 7" id="KW-0812">Transmembrane</keyword>
<evidence type="ECO:0000256" key="5">
    <source>
        <dbReference type="ARBA" id="ARBA00022989"/>
    </source>
</evidence>
<dbReference type="Proteomes" id="UP000095658">
    <property type="component" value="Unassembled WGS sequence"/>
</dbReference>
<sequence length="207" mass="22136">MIQGGLLSILLLGFTLGIKHATEPDHVIAVSTIASRTKKLSRSSLAGVFWGLGHTATLLLIGVTAVALGRHIPENVATLLEFFVGVMLVYLGLNGVRKSRTVEEDGRHQHFHKKSFVIGVIHGLAGSAAMVLLTATTANTGSEAFQFILIFGAGTVVGMLLFTTLLGLPFLITSKKAIPIMLMRITSVISVLYGLYYMFQTGSGFFS</sequence>
<organism evidence="8 9">
    <name type="scientific">Domibacillus iocasae</name>
    <dbReference type="NCBI Taxonomy" id="1714016"/>
    <lineage>
        <taxon>Bacteria</taxon>
        <taxon>Bacillati</taxon>
        <taxon>Bacillota</taxon>
        <taxon>Bacilli</taxon>
        <taxon>Bacillales</taxon>
        <taxon>Bacillaceae</taxon>
        <taxon>Domibacillus</taxon>
    </lineage>
</organism>
<dbReference type="PANTHER" id="PTHR33876:SF4">
    <property type="entry name" value="CHLOROPLAST PROTEIN FOR GROWTH AND FERTILITY 2"/>
    <property type="match status" value="1"/>
</dbReference>
<dbReference type="PANTHER" id="PTHR33876">
    <property type="entry name" value="UNNAMED PRODUCT"/>
    <property type="match status" value="1"/>
</dbReference>
<dbReference type="OrthoDB" id="9811044at2"/>
<keyword evidence="2 7" id="KW-0813">Transport</keyword>